<dbReference type="Pfam" id="PF18765">
    <property type="entry name" value="Polbeta"/>
    <property type="match status" value="1"/>
</dbReference>
<dbReference type="NCBIfam" id="NF047752">
    <property type="entry name" value="MntA_antitoxin"/>
    <property type="match status" value="1"/>
</dbReference>
<proteinExistence type="predicted"/>
<accession>A0A4Y1YMQ4</accession>
<dbReference type="InterPro" id="IPR041633">
    <property type="entry name" value="Polbeta"/>
</dbReference>
<sequence>MQSQSNDDSSLAQQLTALLSRYPLIKLAILFGSQADPTRKKHFGSDIDLAIMTTEPVSSHFKMELTQTISTELDRPVDIVVINDAPEPILGEVLKGQRLLGDHNTYAQLLTRHLLNVADFLPLRQRILKERRDRWMQDGYNRTN</sequence>
<feature type="domain" description="Polymerase beta nucleotidyltransferase" evidence="1">
    <location>
        <begin position="13"/>
        <end position="102"/>
    </location>
</feature>
<keyword evidence="3" id="KW-1185">Reference proteome</keyword>
<dbReference type="CDD" id="cd05403">
    <property type="entry name" value="NT_KNTase_like"/>
    <property type="match status" value="1"/>
</dbReference>
<reference evidence="2 3" key="1">
    <citation type="submission" date="2019-06" db="EMBL/GenBank/DDBJ databases">
        <title>Nitrosomonas stercoris KYUHI-S whole genome shotgun sequence.</title>
        <authorList>
            <person name="Nakagawa T."/>
            <person name="Tsuchiya Y."/>
            <person name="Takahashi R."/>
        </authorList>
    </citation>
    <scope>NUCLEOTIDE SEQUENCE [LARGE SCALE GENOMIC DNA]</scope>
    <source>
        <strain evidence="2 3">KYUHI-S</strain>
    </source>
</reference>
<evidence type="ECO:0000259" key="1">
    <source>
        <dbReference type="Pfam" id="PF18765"/>
    </source>
</evidence>
<organism evidence="2 3">
    <name type="scientific">Nitrosomonas stercoris</name>
    <dbReference type="NCBI Taxonomy" id="1444684"/>
    <lineage>
        <taxon>Bacteria</taxon>
        <taxon>Pseudomonadati</taxon>
        <taxon>Pseudomonadota</taxon>
        <taxon>Betaproteobacteria</taxon>
        <taxon>Nitrosomonadales</taxon>
        <taxon>Nitrosomonadaceae</taxon>
        <taxon>Nitrosomonas</taxon>
    </lineage>
</organism>
<dbReference type="EMBL" id="AP019755">
    <property type="protein sequence ID" value="BBL34193.1"/>
    <property type="molecule type" value="Genomic_DNA"/>
</dbReference>
<dbReference type="PANTHER" id="PTHR43852:SF3">
    <property type="entry name" value="NUCLEOTIDYLTRANSFERASE"/>
    <property type="match status" value="1"/>
</dbReference>
<dbReference type="InterPro" id="IPR043519">
    <property type="entry name" value="NT_sf"/>
</dbReference>
<dbReference type="Proteomes" id="UP000316473">
    <property type="component" value="Chromosome"/>
</dbReference>
<dbReference type="AlphaFoldDB" id="A0A4Y1YMQ4"/>
<dbReference type="KEGG" id="nst:Nstercoris_00424"/>
<protein>
    <recommendedName>
        <fullName evidence="1">Polymerase beta nucleotidyltransferase domain-containing protein</fullName>
    </recommendedName>
</protein>
<dbReference type="Gene3D" id="3.30.460.10">
    <property type="entry name" value="Beta Polymerase, domain 2"/>
    <property type="match status" value="1"/>
</dbReference>
<dbReference type="InterPro" id="IPR052930">
    <property type="entry name" value="TA_antitoxin_MntA"/>
</dbReference>
<name>A0A4Y1YMQ4_9PROT</name>
<evidence type="ECO:0000313" key="2">
    <source>
        <dbReference type="EMBL" id="BBL34193.1"/>
    </source>
</evidence>
<evidence type="ECO:0000313" key="3">
    <source>
        <dbReference type="Proteomes" id="UP000316473"/>
    </source>
</evidence>
<gene>
    <name evidence="2" type="ORF">Nstercoris_00424</name>
</gene>
<dbReference type="SUPFAM" id="SSF81301">
    <property type="entry name" value="Nucleotidyltransferase"/>
    <property type="match status" value="1"/>
</dbReference>
<dbReference type="PANTHER" id="PTHR43852">
    <property type="entry name" value="NUCLEOTIDYLTRANSFERASE"/>
    <property type="match status" value="1"/>
</dbReference>